<dbReference type="InterPro" id="IPR038720">
    <property type="entry name" value="YprB_RNase_H-like_dom"/>
</dbReference>
<evidence type="ECO:0000256" key="2">
    <source>
        <dbReference type="ARBA" id="ARBA00022801"/>
    </source>
</evidence>
<dbReference type="PANTHER" id="PTHR43788">
    <property type="entry name" value="DNA2/NAM7 HELICASE FAMILY MEMBER"/>
    <property type="match status" value="1"/>
</dbReference>
<keyword evidence="3 8" id="KW-0347">Helicase</keyword>
<dbReference type="GO" id="GO:0043139">
    <property type="term" value="F:5'-3' DNA helicase activity"/>
    <property type="evidence" value="ECO:0007669"/>
    <property type="project" value="TreeGrafter"/>
</dbReference>
<evidence type="ECO:0000259" key="6">
    <source>
        <dbReference type="Pfam" id="PF13087"/>
    </source>
</evidence>
<dbReference type="Pfam" id="PF13482">
    <property type="entry name" value="RNase_H_2"/>
    <property type="match status" value="1"/>
</dbReference>
<dbReference type="Pfam" id="PF13604">
    <property type="entry name" value="AAA_30"/>
    <property type="match status" value="1"/>
</dbReference>
<dbReference type="AlphaFoldDB" id="A0A1R4IQY2"/>
<dbReference type="CDD" id="cd18808">
    <property type="entry name" value="SF1_C_Upf1"/>
    <property type="match status" value="1"/>
</dbReference>
<dbReference type="InterPro" id="IPR047187">
    <property type="entry name" value="SF1_C_Upf1"/>
</dbReference>
<evidence type="ECO:0000313" key="8">
    <source>
        <dbReference type="EMBL" id="SJN22138.1"/>
    </source>
</evidence>
<name>A0A1R4IQY2_9MICC</name>
<dbReference type="GO" id="GO:0016787">
    <property type="term" value="F:hydrolase activity"/>
    <property type="evidence" value="ECO:0007669"/>
    <property type="project" value="UniProtKB-KW"/>
</dbReference>
<dbReference type="Proteomes" id="UP000196230">
    <property type="component" value="Unassembled WGS sequence"/>
</dbReference>
<gene>
    <name evidence="8" type="ORF">FM125_03990</name>
</gene>
<dbReference type="GO" id="GO:0005524">
    <property type="term" value="F:ATP binding"/>
    <property type="evidence" value="ECO:0007669"/>
    <property type="project" value="UniProtKB-KW"/>
</dbReference>
<evidence type="ECO:0000313" key="9">
    <source>
        <dbReference type="Proteomes" id="UP000196230"/>
    </source>
</evidence>
<keyword evidence="2" id="KW-0378">Hydrolase</keyword>
<evidence type="ECO:0000259" key="7">
    <source>
        <dbReference type="Pfam" id="PF13482"/>
    </source>
</evidence>
<dbReference type="NCBIfam" id="TIGR03491">
    <property type="entry name" value="TM0106 family RecB-like putative nuclease"/>
    <property type="match status" value="1"/>
</dbReference>
<dbReference type="SUPFAM" id="SSF52540">
    <property type="entry name" value="P-loop containing nucleoside triphosphate hydrolases"/>
    <property type="match status" value="1"/>
</dbReference>
<dbReference type="InterPro" id="IPR050534">
    <property type="entry name" value="Coronavir_polyprotein_1ab"/>
</dbReference>
<feature type="domain" description="DNA2/NAM7 helicase-like C-terminal" evidence="6">
    <location>
        <begin position="1047"/>
        <end position="1226"/>
    </location>
</feature>
<protein>
    <submittedName>
        <fullName evidence="8">Superfamily I DNA and RNA helicases and helicase subunits</fullName>
    </submittedName>
</protein>
<feature type="compositionally biased region" description="Basic and acidic residues" evidence="5">
    <location>
        <begin position="559"/>
        <end position="569"/>
    </location>
</feature>
<dbReference type="Pfam" id="PF13087">
    <property type="entry name" value="AAA_12"/>
    <property type="match status" value="1"/>
</dbReference>
<proteinExistence type="predicted"/>
<dbReference type="PANTHER" id="PTHR43788:SF8">
    <property type="entry name" value="DNA-BINDING PROTEIN SMUBP-2"/>
    <property type="match status" value="1"/>
</dbReference>
<feature type="compositionally biased region" description="Gly residues" evidence="5">
    <location>
        <begin position="535"/>
        <end position="557"/>
    </location>
</feature>
<evidence type="ECO:0000256" key="5">
    <source>
        <dbReference type="SAM" id="MobiDB-lite"/>
    </source>
</evidence>
<dbReference type="InterPro" id="IPR027417">
    <property type="entry name" value="P-loop_NTPase"/>
</dbReference>
<dbReference type="RefSeq" id="WP_087133709.1">
    <property type="nucleotide sequence ID" value="NZ_FUKP01000023.1"/>
</dbReference>
<dbReference type="InterPro" id="IPR041679">
    <property type="entry name" value="DNA2/NAM7-like_C"/>
</dbReference>
<accession>A0A1R4IQY2</accession>
<sequence length="1259" mass="136344">MVMFRGDRVLLSPTDITAASGCEYGWLAMKVDPKLGRRPQPKDDDDFLERVSRLGDVHEERVLAGFREELGAGRVVELPRTEGWDAETVEAGVARSVEALRSDTDVVFQALLHDGAFGGFADFLVRQEDGRWQVVDTKLARHARVTALLQIAAYADLLDGLGVPRASEGVLWLGDDAKVTADLDEIIPVYRRRRARLEGLLAEHVASDDPVAWGRDDLSICGQCEACAEAIAESGDVLQIAGATRLQRGRARAAGITTVAEMAASEQPPAGMARRTWEGLRAQARMQLAPAREDGRPTFEIVDRTAVDLLPAPDEGDIFFDFEGDPLWSAPDGRMEGLEYLFGWVTPVPGRATAETGFDEFEFTPLWAHTRTEEKAALERFAEYVEARRAEHPGMRIYHYAPYEVTALKRLTVRHGVHEGTLDDWLRAGLFVDLYSTVRSTLRAGVASYSIKKLEPLYMGDDHRAEDGVTTAADSVNEYHRWTVLHEAGLAGDAAKAAEAERVLAGIGDYNRYDCVSTVRLRDWLLAEAGGLRGRGEGGAGTDGGDGSAPGAGGGSGPLEERTEGREADAQDDAALADRLLDLVRTSALGPEAAADPEVPLPAFALLDDEERGLVLLAAALGFFLRENKPLWWAYFDRGITPLDEWPDPRENCTFDEILDCEQWHVPPGKSNNFRRITVLARLDAGTEVKSGAKLTTVYEDVPPNAVLAPNAFRWFDTKVAYAIVEHVEDRPDGLSEVTMSETLTKGAGGYDERPIAAFRHDLVRTGTLRRRIRDLARVALFLGRLPTAEDAGVVVPAAGDDDTSTCLRSAAVVDLLARRLPRTRQRSVAEISRELRSASGVDGTVEGGNVARVRREGHEALVEAIESARGSYVAVQGPPGTGKTHTGAHAVKALMDRGWSVGVVAQSHAVVENFLTKLRSVGVDQRSLTKAPRNGHPLDPDAAWTWTGHPEARPMGAPGTAFGGTAWTFAHQNAEPVDLMVIDEAGQYSLAMTLAAASQARTVLLLGDPQQLPQVSRGTHPAPVDEAALSWLMSDHGSVLPAELGFFLDTTWRMHSELTEPVSALSYGGQLGAKQDITDGRCLDGIAPGLHPVPVEHFGNDDASPEEAAEVVRLVRDAIGRTWTKDPKAAPGEKDGPRPLEDADIIVITPYNAQVATLRRALDEAGFKGTAVGTVDRFQGREAAIAIVSMAASSAEDVPRGLDFLLNRNRLNVSVSRGQWAAYLVHSPVLGDALPTNPADLPLIGRFLRLVDAGRESD</sequence>
<feature type="domain" description="YprB ribonuclease H-like" evidence="7">
    <location>
        <begin position="318"/>
        <end position="525"/>
    </location>
</feature>
<organism evidence="8 9">
    <name type="scientific">Micrococcus lylae</name>
    <dbReference type="NCBI Taxonomy" id="1273"/>
    <lineage>
        <taxon>Bacteria</taxon>
        <taxon>Bacillati</taxon>
        <taxon>Actinomycetota</taxon>
        <taxon>Actinomycetes</taxon>
        <taxon>Micrococcales</taxon>
        <taxon>Micrococcaceae</taxon>
        <taxon>Micrococcus</taxon>
    </lineage>
</organism>
<evidence type="ECO:0000256" key="1">
    <source>
        <dbReference type="ARBA" id="ARBA00022741"/>
    </source>
</evidence>
<dbReference type="CDD" id="cd17934">
    <property type="entry name" value="DEXXQc_Upf1-like"/>
    <property type="match status" value="1"/>
</dbReference>
<reference evidence="8 9" key="1">
    <citation type="submission" date="2017-02" db="EMBL/GenBank/DDBJ databases">
        <authorList>
            <person name="Peterson S.W."/>
        </authorList>
    </citation>
    <scope>NUCLEOTIDE SEQUENCE [LARGE SCALE GENOMIC DNA]</scope>
    <source>
        <strain evidence="8 9">2B3F</strain>
    </source>
</reference>
<dbReference type="EMBL" id="FUKP01000023">
    <property type="protein sequence ID" value="SJN22138.1"/>
    <property type="molecule type" value="Genomic_DNA"/>
</dbReference>
<keyword evidence="4" id="KW-0067">ATP-binding</keyword>
<evidence type="ECO:0000256" key="3">
    <source>
        <dbReference type="ARBA" id="ARBA00022806"/>
    </source>
</evidence>
<evidence type="ECO:0000256" key="4">
    <source>
        <dbReference type="ARBA" id="ARBA00022840"/>
    </source>
</evidence>
<dbReference type="Gene3D" id="3.40.50.300">
    <property type="entry name" value="P-loop containing nucleotide triphosphate hydrolases"/>
    <property type="match status" value="2"/>
</dbReference>
<dbReference type="InterPro" id="IPR019993">
    <property type="entry name" value="RecB_nuclease_TM0106_put"/>
</dbReference>
<feature type="region of interest" description="Disordered" evidence="5">
    <location>
        <begin position="535"/>
        <end position="570"/>
    </location>
</feature>
<keyword evidence="1" id="KW-0547">Nucleotide-binding</keyword>